<gene>
    <name evidence="3" type="ORF">PYX00_005130</name>
</gene>
<evidence type="ECO:0000256" key="1">
    <source>
        <dbReference type="SAM" id="Coils"/>
    </source>
</evidence>
<dbReference type="EMBL" id="JARGDH010000003">
    <property type="protein sequence ID" value="KAL0271985.1"/>
    <property type="molecule type" value="Genomic_DNA"/>
</dbReference>
<dbReference type="Pfam" id="PF10344">
    <property type="entry name" value="Hobbit"/>
    <property type="match status" value="1"/>
</dbReference>
<name>A0AAW2HPT1_9NEOP</name>
<dbReference type="SMART" id="SM01214">
    <property type="entry name" value="Fmp27_GFWDK"/>
    <property type="match status" value="1"/>
</dbReference>
<proteinExistence type="predicted"/>
<evidence type="ECO:0000313" key="3">
    <source>
        <dbReference type="EMBL" id="KAL0271985.1"/>
    </source>
</evidence>
<feature type="domain" description="FMP27/BLTP2/Hobbit GFWDK motif-containing RBG unit" evidence="2">
    <location>
        <begin position="1011"/>
        <end position="1143"/>
    </location>
</feature>
<organism evidence="3">
    <name type="scientific">Menopon gallinae</name>
    <name type="common">poultry shaft louse</name>
    <dbReference type="NCBI Taxonomy" id="328185"/>
    <lineage>
        <taxon>Eukaryota</taxon>
        <taxon>Metazoa</taxon>
        <taxon>Ecdysozoa</taxon>
        <taxon>Arthropoda</taxon>
        <taxon>Hexapoda</taxon>
        <taxon>Insecta</taxon>
        <taxon>Pterygota</taxon>
        <taxon>Neoptera</taxon>
        <taxon>Paraneoptera</taxon>
        <taxon>Psocodea</taxon>
        <taxon>Troctomorpha</taxon>
        <taxon>Phthiraptera</taxon>
        <taxon>Amblycera</taxon>
        <taxon>Menoponidae</taxon>
        <taxon>Menopon</taxon>
    </lineage>
</organism>
<dbReference type="PANTHER" id="PTHR15678">
    <property type="entry name" value="ANTIGEN MLAA-22-RELATED"/>
    <property type="match status" value="1"/>
</dbReference>
<dbReference type="EMBL" id="JARGDH010000003">
    <property type="protein sequence ID" value="KAL0271982.1"/>
    <property type="molecule type" value="Genomic_DNA"/>
</dbReference>
<reference evidence="3" key="1">
    <citation type="journal article" date="2024" name="Gigascience">
        <title>Chromosome-level genome of the poultry shaft louse Menopon gallinae provides insight into the host-switching and adaptive evolution of parasitic lice.</title>
        <authorList>
            <person name="Xu Y."/>
            <person name="Ma L."/>
            <person name="Liu S."/>
            <person name="Liang Y."/>
            <person name="Liu Q."/>
            <person name="He Z."/>
            <person name="Tian L."/>
            <person name="Duan Y."/>
            <person name="Cai W."/>
            <person name="Li H."/>
            <person name="Song F."/>
        </authorList>
    </citation>
    <scope>NUCLEOTIDE SEQUENCE</scope>
    <source>
        <strain evidence="3">Cailab_2023a</strain>
    </source>
</reference>
<feature type="coiled-coil region" evidence="1">
    <location>
        <begin position="1805"/>
        <end position="1865"/>
    </location>
</feature>
<keyword evidence="1" id="KW-0175">Coiled coil</keyword>
<dbReference type="InterPro" id="IPR019441">
    <property type="entry name" value="FMP27/BLTP2/Hobbit_GFWDK_RBG"/>
</dbReference>
<sequence>MFKILFCGIIAQCVCYMILRVLPKFLAWLCKRKFKIKVEIGRIGIPYLTLHDVQISKNGFSIHIEEIYFRSSFFSSEVTKLVSVIVKDVRINKDMESYPSSNEDFNTISFENKRIPPALITFIQFMAVHIYNLSAMLLRPKSPEWLVYATAGELHIDGSIIHNARTLLVNVSIASTTAKLLKHAMENNPQTCLGELSFGISMEATIIAQGPLSVEKLYIGMEDAKSIINDGIYSFARRGGGRKYENIESIQSEHDIFYRFLPIIPKNFTLKIDNSTLNGMREDNRIDFSSTLQCLMLNTQINQSTSLKPVKEPSTVLPQLFFSLVVQNFNVKCNKESVIEMLKLSVNGKYEEFIIYAYVHLDTLSMSYTHKLMQPWIVNNFLKSKTSAKPSQELMKLGRSSSWLDKFSDKFQVYGCIELRKISIWLSLPDDPSLTSIGFNYTKLNLEREMERRGPYYDSAPGRLFFGDKHWMMEWSTESFWCKVGVSLLNADMPMLRKYHTWGTIFFVGMFVIKARSQSPDEISVSASLDIFRTEWSQKFYMLLKQCVQCLGEYGVTFGSNRLATRQSKINYTANVSFSSANLFFISEQNACLMLRCDRLTLNSNQGKIGALLEGSKISSLTHTGIQHSCVRCDEIKSSCAHIRSARVQYKWNTEEINVQLQDQVHVKWSPNIHLKILTLRNEIKQFLEDVRERMRGGVCQTKAPTLERVLNLYLKMKGSLSVTLVVSSRHELGFVTSDLHVTVAPDKIGIETMLLSISVDSANIFSFASLSVWKLARDPEADEERKKTEGFVLDTNKIWAVNIDSFKACFPYEHNYADAVQNDLVTVWKWLKIVHKTKKAPFNADSPLPADISLKLREFVFEMSDDIFEVKLRDNYVLLEDEYQESLMRLKMLDAKVAELSKTHLLSMPPGKVEELYENLSKKNAEIYVQRSKQMNKQSPPRTRLLAWMMTEVHVMCLADPSLHGTENVIQIICEMDPESLWPEEGIEFSTLWCRSFCASCKEWKVELRDFPQPLLDIRSMHFFGRLVGAEQEATKRAKRGVTIELGEPWGESTIERSMTVLKFYHDFNCETDHFSYAFGPCWEPVIAQCNLSFENISPPSKDPSPPLPFWDKMRLLFHGRLTMYVRQLTMLLHASLDPYNTTEEMELTWIDVAIDWTNAKVIFQGDFDVYVRTASKYDDCRLLHLPNLKLTLKLHWVCLSDPNDHHAVMPCAPDKLPEYSSNQEHDSYRAFRSQNLNVTISLETKPVANDQKAIPDCPTARLYGSTLRWFENLKLILSGVTRPTRRGAVFKNLRPRKKQLSRHYKKIRILLGFHRFQVCYWMSFAMQRGFELLGGRITFGSEYILNLIPVDDDLKHRPRTDWSVMYMNCDLNDAEIWLKSALQGVGNESLAFRQPVEKCYCLSVAKVSYGRETVVHRTANILNSSDRGSCSKDTPTHRLVVYDLKGAWTKSNRDVAFALFDTLIKSQQLKKNLSTEALKQFRGDNPNKSRAPKLNESIATATPSPMTKLQSGNAAIMLQQLIAEVDNKSVVFSDDLSAQTTGQHLQGLQACQEDDVVHKNWLIALVNSQVLLKGCETKGYVILSAAKAEILQRVHKPVWKDRTLVSKTTWVGSLECMQYYATVAAGENDKLDENIMWLTVDNIQEKDSSAAMIADLPDVPHLVGSGQSVGGVVTETVGASSLDDSGRNNPVQLQRIVSRCKCEFFYAGYGDTSIDPNLLEEVPPIMIEENGPWEKKESAVDAFTLTHHDLDVCTNSLQYAMILDIVNHLLLYVEPRRKELYERLQRMRFQLALHSTEDQRRPIQVLQNHVRSLVSKLRRLEKETYLLQKQMCEENNQKLVEEIENLEKEVFECKEQLTNQSEELDMMLSCYKESQLSANQRLATMKGDKPIRTVRTNEIVFKHAKWRLTETDGQLGIADLVLSNFLYTKNSKSDDSVEHLLELGYVKMTNLLPNQIYTEVLSPTEIHSNMPVDRKRAVRVFCREKAPVGGISVKEHFEINVVPLTIGLTKKFYNTMMSFCFPGRDPDNIDGENIEEIEPADSKGIKKSRSGSKKGKETNFYVKIEKKDDVEKMKERAEKNKLFIYIKIPEVPVRVSYKGNKEKNIEDIRDFSLVIPTLEYHNVTWTWLDFLLAMKTDSKRVILSQAIKQKLQIKTNRGNKEEGLPQEEDKARMLLGSRVVPPATSKSLKKGIFKPGK</sequence>
<comment type="caution">
    <text evidence="3">The sequence shown here is derived from an EMBL/GenBank/DDBJ whole genome shotgun (WGS) entry which is preliminary data.</text>
</comment>
<accession>A0AAW2HPT1</accession>
<dbReference type="EMBL" id="JARGDH010000003">
    <property type="protein sequence ID" value="KAL0271983.1"/>
    <property type="molecule type" value="Genomic_DNA"/>
</dbReference>
<dbReference type="PANTHER" id="PTHR15678:SF6">
    <property type="entry name" value="BRIDGE-LIKE LIPID TRANSFER PROTEIN FAMILY MEMBER 2"/>
    <property type="match status" value="1"/>
</dbReference>
<evidence type="ECO:0000259" key="2">
    <source>
        <dbReference type="SMART" id="SM01214"/>
    </source>
</evidence>
<dbReference type="InterPro" id="IPR045167">
    <property type="entry name" value="Hobbit"/>
</dbReference>
<protein>
    <recommendedName>
        <fullName evidence="2">FMP27/BLTP2/Hobbit GFWDK motif-containing RBG unit domain-containing protein</fullName>
    </recommendedName>
</protein>